<reference evidence="1" key="2">
    <citation type="submission" date="2023-01" db="EMBL/GenBank/DDBJ databases">
        <authorList>
            <person name="Petersen C."/>
        </authorList>
    </citation>
    <scope>NUCLEOTIDE SEQUENCE</scope>
    <source>
        <strain evidence="1">IBT 35679</strain>
    </source>
</reference>
<evidence type="ECO:0000313" key="1">
    <source>
        <dbReference type="EMBL" id="KAJ5522853.1"/>
    </source>
</evidence>
<keyword evidence="3" id="KW-1185">Reference proteome</keyword>
<gene>
    <name evidence="1" type="ORF">N7494_013283</name>
    <name evidence="2" type="ORF">N7494_013314</name>
</gene>
<name>A0AAD6G8V1_9EURO</name>
<dbReference type="AlphaFoldDB" id="A0AAD6G8V1"/>
<sequence>MGVESPHKPPLTAAQRRKHAQRRAELLNHYQVPVQLEIINNHNLGRVYRPNFVNELDTRVLVCSKKDSALWYDIRRYQTGTPDADNMGHVIRSCLVRNHHPNILSVSTLYTSYCPEYQFVVSEHTFATLQNLIDATKSSPLPIHAIIVPVMRQVGRVISKGRWRRLGS</sequence>
<dbReference type="EMBL" id="JAQIZZ010000012">
    <property type="protein sequence ID" value="KAJ5522884.1"/>
    <property type="molecule type" value="Genomic_DNA"/>
</dbReference>
<evidence type="ECO:0000313" key="3">
    <source>
        <dbReference type="Proteomes" id="UP001220324"/>
    </source>
</evidence>
<protein>
    <submittedName>
        <fullName evidence="1">Uncharacterized protein</fullName>
    </submittedName>
</protein>
<organism evidence="1 3">
    <name type="scientific">Penicillium frequentans</name>
    <dbReference type="NCBI Taxonomy" id="3151616"/>
    <lineage>
        <taxon>Eukaryota</taxon>
        <taxon>Fungi</taxon>
        <taxon>Dikarya</taxon>
        <taxon>Ascomycota</taxon>
        <taxon>Pezizomycotina</taxon>
        <taxon>Eurotiomycetes</taxon>
        <taxon>Eurotiomycetidae</taxon>
        <taxon>Eurotiales</taxon>
        <taxon>Aspergillaceae</taxon>
        <taxon>Penicillium</taxon>
    </lineage>
</organism>
<proteinExistence type="predicted"/>
<dbReference type="Proteomes" id="UP001220324">
    <property type="component" value="Unassembled WGS sequence"/>
</dbReference>
<reference evidence="1 3" key="1">
    <citation type="journal article" date="2023" name="IMA Fungus">
        <title>Comparative genomic study of the Penicillium genus elucidates a diverse pangenome and 15 lateral gene transfer events.</title>
        <authorList>
            <person name="Petersen C."/>
            <person name="Sorensen T."/>
            <person name="Nielsen M.R."/>
            <person name="Sondergaard T.E."/>
            <person name="Sorensen J.L."/>
            <person name="Fitzpatrick D.A."/>
            <person name="Frisvad J.C."/>
            <person name="Nielsen K.L."/>
        </authorList>
    </citation>
    <scope>NUCLEOTIDE SEQUENCE [LARGE SCALE GENOMIC DNA]</scope>
    <source>
        <strain evidence="1 3">IBT 35679</strain>
    </source>
</reference>
<comment type="caution">
    <text evidence="1">The sequence shown here is derived from an EMBL/GenBank/DDBJ whole genome shotgun (WGS) entry which is preliminary data.</text>
</comment>
<accession>A0AAD6G8V1</accession>
<evidence type="ECO:0000313" key="2">
    <source>
        <dbReference type="EMBL" id="KAJ5522884.1"/>
    </source>
</evidence>
<dbReference type="EMBL" id="JAQIZZ010000012">
    <property type="protein sequence ID" value="KAJ5522853.1"/>
    <property type="molecule type" value="Genomic_DNA"/>
</dbReference>